<dbReference type="Gene3D" id="3.40.630.30">
    <property type="match status" value="1"/>
</dbReference>
<dbReference type="InterPro" id="IPR000182">
    <property type="entry name" value="GNAT_dom"/>
</dbReference>
<organism evidence="2 3">
    <name type="scientific">Lepidopterella palustris CBS 459.81</name>
    <dbReference type="NCBI Taxonomy" id="1314670"/>
    <lineage>
        <taxon>Eukaryota</taxon>
        <taxon>Fungi</taxon>
        <taxon>Dikarya</taxon>
        <taxon>Ascomycota</taxon>
        <taxon>Pezizomycotina</taxon>
        <taxon>Dothideomycetes</taxon>
        <taxon>Pleosporomycetidae</taxon>
        <taxon>Mytilinidiales</taxon>
        <taxon>Argynnaceae</taxon>
        <taxon>Lepidopterella</taxon>
    </lineage>
</organism>
<evidence type="ECO:0000313" key="3">
    <source>
        <dbReference type="Proteomes" id="UP000250266"/>
    </source>
</evidence>
<dbReference type="AlphaFoldDB" id="A0A8E2DZT3"/>
<evidence type="ECO:0000259" key="1">
    <source>
        <dbReference type="Pfam" id="PF00583"/>
    </source>
</evidence>
<dbReference type="EMBL" id="KV745451">
    <property type="protein sequence ID" value="OCK74578.1"/>
    <property type="molecule type" value="Genomic_DNA"/>
</dbReference>
<reference evidence="2 3" key="1">
    <citation type="journal article" date="2016" name="Nat. Commun.">
        <title>Ectomycorrhizal ecology is imprinted in the genome of the dominant symbiotic fungus Cenococcum geophilum.</title>
        <authorList>
            <consortium name="DOE Joint Genome Institute"/>
            <person name="Peter M."/>
            <person name="Kohler A."/>
            <person name="Ohm R.A."/>
            <person name="Kuo A."/>
            <person name="Krutzmann J."/>
            <person name="Morin E."/>
            <person name="Arend M."/>
            <person name="Barry K.W."/>
            <person name="Binder M."/>
            <person name="Choi C."/>
            <person name="Clum A."/>
            <person name="Copeland A."/>
            <person name="Grisel N."/>
            <person name="Haridas S."/>
            <person name="Kipfer T."/>
            <person name="LaButti K."/>
            <person name="Lindquist E."/>
            <person name="Lipzen A."/>
            <person name="Maire R."/>
            <person name="Meier B."/>
            <person name="Mihaltcheva S."/>
            <person name="Molinier V."/>
            <person name="Murat C."/>
            <person name="Poggeler S."/>
            <person name="Quandt C.A."/>
            <person name="Sperisen C."/>
            <person name="Tritt A."/>
            <person name="Tisserant E."/>
            <person name="Crous P.W."/>
            <person name="Henrissat B."/>
            <person name="Nehls U."/>
            <person name="Egli S."/>
            <person name="Spatafora J.W."/>
            <person name="Grigoriev I.V."/>
            <person name="Martin F.M."/>
        </authorList>
    </citation>
    <scope>NUCLEOTIDE SEQUENCE [LARGE SCALE GENOMIC DNA]</scope>
    <source>
        <strain evidence="2 3">CBS 459.81</strain>
    </source>
</reference>
<dbReference type="Proteomes" id="UP000250266">
    <property type="component" value="Unassembled WGS sequence"/>
</dbReference>
<gene>
    <name evidence="2" type="ORF">K432DRAFT_469111</name>
</gene>
<evidence type="ECO:0000313" key="2">
    <source>
        <dbReference type="EMBL" id="OCK74578.1"/>
    </source>
</evidence>
<protein>
    <recommendedName>
        <fullName evidence="1">N-acetyltransferase domain-containing protein</fullName>
    </recommendedName>
</protein>
<keyword evidence="3" id="KW-1185">Reference proteome</keyword>
<feature type="domain" description="N-acetyltransferase" evidence="1">
    <location>
        <begin position="80"/>
        <end position="141"/>
    </location>
</feature>
<dbReference type="OrthoDB" id="2019666at2759"/>
<accession>A0A8E2DZT3</accession>
<dbReference type="InterPro" id="IPR016181">
    <property type="entry name" value="Acyl_CoA_acyltransferase"/>
</dbReference>
<dbReference type="GO" id="GO:0016747">
    <property type="term" value="F:acyltransferase activity, transferring groups other than amino-acyl groups"/>
    <property type="evidence" value="ECO:0007669"/>
    <property type="project" value="InterPro"/>
</dbReference>
<sequence>MEPSGLLSPRHGTCCHTAVSRVMHISNRRVASTLNMKKKVYEGFSSDEVTDEMLEEASKLFSEKYGVWSSHVRLSKERLRNEYDPSGISSYVRVSVNGHFAGNAFACRWIVDDRTVCWITQLVVHHDCRERGLATGLLNEIKLDGDDVYGVMSSHPAACLAASKAFGNNAESIMKASPVGHVQDAKLRGRLFDSTDTSGLVSSVDTGFFVNHEEPLEALAWVRELMEWPFGELLDGHEFVLILQARRRFRSRSSSARRSGTS</sequence>
<dbReference type="Pfam" id="PF00583">
    <property type="entry name" value="Acetyltransf_1"/>
    <property type="match status" value="1"/>
</dbReference>
<proteinExistence type="predicted"/>
<dbReference type="SUPFAM" id="SSF55729">
    <property type="entry name" value="Acyl-CoA N-acyltransferases (Nat)"/>
    <property type="match status" value="1"/>
</dbReference>
<name>A0A8E2DZT3_9PEZI</name>